<dbReference type="PANTHER" id="PTHR31875">
    <property type="entry name" value="PROTEIN DEHYDRATION-INDUCED 19"/>
    <property type="match status" value="1"/>
</dbReference>
<organism evidence="2 3">
    <name type="scientific">Penstemon smallii</name>
    <dbReference type="NCBI Taxonomy" id="265156"/>
    <lineage>
        <taxon>Eukaryota</taxon>
        <taxon>Viridiplantae</taxon>
        <taxon>Streptophyta</taxon>
        <taxon>Embryophyta</taxon>
        <taxon>Tracheophyta</taxon>
        <taxon>Spermatophyta</taxon>
        <taxon>Magnoliopsida</taxon>
        <taxon>eudicotyledons</taxon>
        <taxon>Gunneridae</taxon>
        <taxon>Pentapetalae</taxon>
        <taxon>asterids</taxon>
        <taxon>lamiids</taxon>
        <taxon>Lamiales</taxon>
        <taxon>Plantaginaceae</taxon>
        <taxon>Cheloneae</taxon>
        <taxon>Penstemon</taxon>
    </lineage>
</organism>
<evidence type="ECO:0000259" key="1">
    <source>
        <dbReference type="Pfam" id="PF05605"/>
    </source>
</evidence>
<accession>A0ABD3SK86</accession>
<evidence type="ECO:0000313" key="2">
    <source>
        <dbReference type="EMBL" id="KAL3824888.1"/>
    </source>
</evidence>
<dbReference type="AlphaFoldDB" id="A0ABD3SK86"/>
<dbReference type="InterPro" id="IPR033347">
    <property type="entry name" value="Di19"/>
</dbReference>
<proteinExistence type="predicted"/>
<feature type="domain" description="Di19 zinc-binding" evidence="1">
    <location>
        <begin position="74"/>
        <end position="125"/>
    </location>
</feature>
<dbReference type="EMBL" id="JBJXBP010000006">
    <property type="protein sequence ID" value="KAL3824888.1"/>
    <property type="molecule type" value="Genomic_DNA"/>
</dbReference>
<sequence>MKYSLLKHNIIRKVLAAFNNLQRNNLHSVFTFEIISFLLLLICFKKVKWEDGCGFLGCKSNNINMEDKEVRAWFPCPFCYVEIEVPILCLHLQEEHYFDMKNAVCPICAANLEKDTISHFTMQHAHSVKRRKKSQNSGFWSCNVSPILTPFLCTVPKHIHKDIYTSSSMAATTDAESSTTTGRDEVVGQNCEERRNGAAFIQELLISTIFFDL</sequence>
<dbReference type="InterPro" id="IPR008598">
    <property type="entry name" value="Di19_Zn-bd"/>
</dbReference>
<comment type="caution">
    <text evidence="2">The sequence shown here is derived from an EMBL/GenBank/DDBJ whole genome shotgun (WGS) entry which is preliminary data.</text>
</comment>
<reference evidence="2 3" key="1">
    <citation type="submission" date="2024-12" db="EMBL/GenBank/DDBJ databases">
        <title>The unique morphological basis and parallel evolutionary history of personate flowers in Penstemon.</title>
        <authorList>
            <person name="Depatie T.H."/>
            <person name="Wessinger C.A."/>
        </authorList>
    </citation>
    <scope>NUCLEOTIDE SEQUENCE [LARGE SCALE GENOMIC DNA]</scope>
    <source>
        <strain evidence="2">WTNN_2</strain>
        <tissue evidence="2">Leaf</tissue>
    </source>
</reference>
<dbReference type="PANTHER" id="PTHR31875:SF24">
    <property type="entry name" value="PROTEIN DEHYDRATION-INDUCED 19 HOMOLOG 5"/>
    <property type="match status" value="1"/>
</dbReference>
<evidence type="ECO:0000313" key="3">
    <source>
        <dbReference type="Proteomes" id="UP001634393"/>
    </source>
</evidence>
<keyword evidence="3" id="KW-1185">Reference proteome</keyword>
<name>A0ABD3SK86_9LAMI</name>
<dbReference type="Pfam" id="PF05605">
    <property type="entry name" value="zf-Di19"/>
    <property type="match status" value="1"/>
</dbReference>
<protein>
    <recommendedName>
        <fullName evidence="1">Di19 zinc-binding domain-containing protein</fullName>
    </recommendedName>
</protein>
<gene>
    <name evidence="2" type="ORF">ACJIZ3_020917</name>
</gene>
<dbReference type="Proteomes" id="UP001634393">
    <property type="component" value="Unassembled WGS sequence"/>
</dbReference>